<comment type="caution">
    <text evidence="2">The sequence shown here is derived from an EMBL/GenBank/DDBJ whole genome shotgun (WGS) entry which is preliminary data.</text>
</comment>
<dbReference type="Proteomes" id="UP000054815">
    <property type="component" value="Unassembled WGS sequence"/>
</dbReference>
<evidence type="ECO:0000313" key="3">
    <source>
        <dbReference type="EMBL" id="KRZ20655.1"/>
    </source>
</evidence>
<dbReference type="Proteomes" id="UP000054805">
    <property type="component" value="Unassembled WGS sequence"/>
</dbReference>
<dbReference type="EMBL" id="JYDU01000092">
    <property type="protein sequence ID" value="KRX93278.1"/>
    <property type="molecule type" value="Genomic_DNA"/>
</dbReference>
<gene>
    <name evidence="3" type="ORF">T4B_6195</name>
    <name evidence="2" type="ORF">T4E_3219</name>
</gene>
<dbReference type="EMBL" id="JYDS01000232">
    <property type="protein sequence ID" value="KRZ20655.1"/>
    <property type="molecule type" value="Genomic_DNA"/>
</dbReference>
<organism evidence="2 5">
    <name type="scientific">Trichinella pseudospiralis</name>
    <name type="common">Parasitic roundworm</name>
    <dbReference type="NCBI Taxonomy" id="6337"/>
    <lineage>
        <taxon>Eukaryota</taxon>
        <taxon>Metazoa</taxon>
        <taxon>Ecdysozoa</taxon>
        <taxon>Nematoda</taxon>
        <taxon>Enoplea</taxon>
        <taxon>Dorylaimia</taxon>
        <taxon>Trichinellida</taxon>
        <taxon>Trichinellidae</taxon>
        <taxon>Trichinella</taxon>
    </lineage>
</organism>
<reference evidence="4 5" key="1">
    <citation type="submission" date="2015-01" db="EMBL/GenBank/DDBJ databases">
        <title>Evolution of Trichinella species and genotypes.</title>
        <authorList>
            <person name="Korhonen P.K."/>
            <person name="Edoardo P."/>
            <person name="Giuseppe L.R."/>
            <person name="Gasser R.B."/>
        </authorList>
    </citation>
    <scope>NUCLEOTIDE SEQUENCE [LARGE SCALE GENOMIC DNA]</scope>
    <source>
        <strain evidence="2">ISS141</strain>
        <strain evidence="3">ISS588</strain>
    </source>
</reference>
<evidence type="ECO:0000313" key="2">
    <source>
        <dbReference type="EMBL" id="KRX93278.1"/>
    </source>
</evidence>
<dbReference type="AlphaFoldDB" id="A0A0V0XYU9"/>
<protein>
    <submittedName>
        <fullName evidence="2">Uncharacterized protein</fullName>
    </submittedName>
</protein>
<feature type="transmembrane region" description="Helical" evidence="1">
    <location>
        <begin position="89"/>
        <end position="110"/>
    </location>
</feature>
<name>A0A0V0XYU9_TRIPS</name>
<keyword evidence="4" id="KW-1185">Reference proteome</keyword>
<evidence type="ECO:0000313" key="5">
    <source>
        <dbReference type="Proteomes" id="UP000054815"/>
    </source>
</evidence>
<evidence type="ECO:0000256" key="1">
    <source>
        <dbReference type="SAM" id="Phobius"/>
    </source>
</evidence>
<keyword evidence="1" id="KW-1133">Transmembrane helix</keyword>
<accession>A0A0V0XYU9</accession>
<keyword evidence="1" id="KW-0472">Membrane</keyword>
<evidence type="ECO:0000313" key="4">
    <source>
        <dbReference type="Proteomes" id="UP000054805"/>
    </source>
</evidence>
<proteinExistence type="predicted"/>
<keyword evidence="1" id="KW-0812">Transmembrane</keyword>
<sequence length="150" mass="16983">MSPQYMVTVEFRSNGINCTVECLLSEATAMKIFLHDLPWAGRFRFDDAEMCIVFSPFRNSGVLPVWDNFLQPVTLSWQMAFVRCRRRGILTYVCSTVVGCWVFFSTGRFLHNAQQNFFAHIAASLEHPSCSAISNAQCQLVLAITTKTTL</sequence>